<evidence type="ECO:0000259" key="6">
    <source>
        <dbReference type="PROSITE" id="PS50931"/>
    </source>
</evidence>
<comment type="caution">
    <text evidence="7">The sequence shown here is derived from an EMBL/GenBank/DDBJ whole genome shotgun (WGS) entry which is preliminary data.</text>
</comment>
<dbReference type="RefSeq" id="WP_185660677.1">
    <property type="nucleotide sequence ID" value="NZ_CAWPOO010000012.1"/>
</dbReference>
<dbReference type="SUPFAM" id="SSF53850">
    <property type="entry name" value="Periplasmic binding protein-like II"/>
    <property type="match status" value="1"/>
</dbReference>
<dbReference type="Pfam" id="PF00126">
    <property type="entry name" value="HTH_1"/>
    <property type="match status" value="1"/>
</dbReference>
<dbReference type="GO" id="GO:0003677">
    <property type="term" value="F:DNA binding"/>
    <property type="evidence" value="ECO:0007669"/>
    <property type="project" value="UniProtKB-KW"/>
</dbReference>
<evidence type="ECO:0000256" key="1">
    <source>
        <dbReference type="ARBA" id="ARBA00009437"/>
    </source>
</evidence>
<feature type="coiled-coil region" evidence="5">
    <location>
        <begin position="68"/>
        <end position="95"/>
    </location>
</feature>
<dbReference type="GO" id="GO:0032993">
    <property type="term" value="C:protein-DNA complex"/>
    <property type="evidence" value="ECO:0007669"/>
    <property type="project" value="TreeGrafter"/>
</dbReference>
<evidence type="ECO:0000256" key="3">
    <source>
        <dbReference type="ARBA" id="ARBA00023125"/>
    </source>
</evidence>
<evidence type="ECO:0000256" key="5">
    <source>
        <dbReference type="SAM" id="Coils"/>
    </source>
</evidence>
<organism evidence="7 8">
    <name type="scientific">Pelagicoccus albus</name>
    <dbReference type="NCBI Taxonomy" id="415222"/>
    <lineage>
        <taxon>Bacteria</taxon>
        <taxon>Pseudomonadati</taxon>
        <taxon>Verrucomicrobiota</taxon>
        <taxon>Opitutia</taxon>
        <taxon>Puniceicoccales</taxon>
        <taxon>Pelagicoccaceae</taxon>
        <taxon>Pelagicoccus</taxon>
    </lineage>
</organism>
<dbReference type="Proteomes" id="UP000526501">
    <property type="component" value="Unassembled WGS sequence"/>
</dbReference>
<dbReference type="Pfam" id="PF03466">
    <property type="entry name" value="LysR_substrate"/>
    <property type="match status" value="1"/>
</dbReference>
<dbReference type="FunFam" id="1.10.10.10:FF:000001">
    <property type="entry name" value="LysR family transcriptional regulator"/>
    <property type="match status" value="1"/>
</dbReference>
<comment type="similarity">
    <text evidence="1">Belongs to the LysR transcriptional regulatory family.</text>
</comment>
<keyword evidence="3" id="KW-0238">DNA-binding</keyword>
<dbReference type="Gene3D" id="3.40.190.290">
    <property type="match status" value="1"/>
</dbReference>
<accession>A0A7X1B6Y8</accession>
<dbReference type="Gene3D" id="1.10.10.10">
    <property type="entry name" value="Winged helix-like DNA-binding domain superfamily/Winged helix DNA-binding domain"/>
    <property type="match status" value="1"/>
</dbReference>
<dbReference type="InterPro" id="IPR000847">
    <property type="entry name" value="LysR_HTH_N"/>
</dbReference>
<dbReference type="CDD" id="cd05466">
    <property type="entry name" value="PBP2_LTTR_substrate"/>
    <property type="match status" value="1"/>
</dbReference>
<protein>
    <submittedName>
        <fullName evidence="7">LysR family transcriptional regulator</fullName>
    </submittedName>
</protein>
<keyword evidence="8" id="KW-1185">Reference proteome</keyword>
<evidence type="ECO:0000256" key="4">
    <source>
        <dbReference type="ARBA" id="ARBA00023163"/>
    </source>
</evidence>
<dbReference type="InterPro" id="IPR036390">
    <property type="entry name" value="WH_DNA-bd_sf"/>
</dbReference>
<dbReference type="SUPFAM" id="SSF46785">
    <property type="entry name" value="Winged helix' DNA-binding domain"/>
    <property type="match status" value="1"/>
</dbReference>
<keyword evidence="5" id="KW-0175">Coiled coil</keyword>
<dbReference type="PANTHER" id="PTHR30346">
    <property type="entry name" value="TRANSCRIPTIONAL DUAL REGULATOR HCAR-RELATED"/>
    <property type="match status" value="1"/>
</dbReference>
<evidence type="ECO:0000313" key="8">
    <source>
        <dbReference type="Proteomes" id="UP000526501"/>
    </source>
</evidence>
<evidence type="ECO:0000313" key="7">
    <source>
        <dbReference type="EMBL" id="MBC2606806.1"/>
    </source>
</evidence>
<evidence type="ECO:0000256" key="2">
    <source>
        <dbReference type="ARBA" id="ARBA00023015"/>
    </source>
</evidence>
<dbReference type="EMBL" id="JACHVC010000012">
    <property type="protein sequence ID" value="MBC2606806.1"/>
    <property type="molecule type" value="Genomic_DNA"/>
</dbReference>
<dbReference type="PROSITE" id="PS50931">
    <property type="entry name" value="HTH_LYSR"/>
    <property type="match status" value="1"/>
</dbReference>
<proteinExistence type="inferred from homology"/>
<keyword evidence="4" id="KW-0804">Transcription</keyword>
<dbReference type="GO" id="GO:0003700">
    <property type="term" value="F:DNA-binding transcription factor activity"/>
    <property type="evidence" value="ECO:0007669"/>
    <property type="project" value="InterPro"/>
</dbReference>
<feature type="domain" description="HTH lysR-type" evidence="6">
    <location>
        <begin position="1"/>
        <end position="58"/>
    </location>
</feature>
<reference evidence="7 8" key="1">
    <citation type="submission" date="2020-07" db="EMBL/GenBank/DDBJ databases">
        <authorList>
            <person name="Feng X."/>
        </authorList>
    </citation>
    <scope>NUCLEOTIDE SEQUENCE [LARGE SCALE GENOMIC DNA]</scope>
    <source>
        <strain evidence="7 8">JCM23202</strain>
    </source>
</reference>
<dbReference type="AlphaFoldDB" id="A0A7X1B6Y8"/>
<gene>
    <name evidence="7" type="ORF">H5P27_12200</name>
</gene>
<keyword evidence="2" id="KW-0805">Transcription regulation</keyword>
<name>A0A7X1B6Y8_9BACT</name>
<dbReference type="PANTHER" id="PTHR30346:SF28">
    <property type="entry name" value="HTH-TYPE TRANSCRIPTIONAL REGULATOR CYNR"/>
    <property type="match status" value="1"/>
</dbReference>
<dbReference type="InterPro" id="IPR005119">
    <property type="entry name" value="LysR_subst-bd"/>
</dbReference>
<sequence>MELHQLRYFLAVAEEGNFTRAAEKSFVSQPSLSAQIIKLEGELGQKLFNRLGRKAELTRAGTFLESRARTILMEVENAERQIKENEDDVKGIVKVGVTPSVTPYLIPRVIKLCRERYPKLNIHVQENLRRRLIDEVAQGRLEVAVSSYTGDAPSIDAEPILREELVLAVSKDHPLAKKKSKISIDDFKDEPLVLLGESATLGDKVFDFFDRMNVEPNVVALCSQVRSVKEMVNLGVGVAILPAMAKEEHLPFEIVYRTLVSERMTRLLFALTHARRYLSPGARAFLDLIRDVAYTYDSK</sequence>
<dbReference type="InterPro" id="IPR036388">
    <property type="entry name" value="WH-like_DNA-bd_sf"/>
</dbReference>
<dbReference type="PRINTS" id="PR00039">
    <property type="entry name" value="HTHLYSR"/>
</dbReference>